<proteinExistence type="predicted"/>
<gene>
    <name evidence="2" type="ORF">CLV59_108259</name>
</gene>
<keyword evidence="2" id="KW-0560">Oxidoreductase</keyword>
<dbReference type="GO" id="GO:0051920">
    <property type="term" value="F:peroxiredoxin activity"/>
    <property type="evidence" value="ECO:0007669"/>
    <property type="project" value="InterPro"/>
</dbReference>
<dbReference type="Proteomes" id="UP000249819">
    <property type="component" value="Unassembled WGS sequence"/>
</dbReference>
<dbReference type="OrthoDB" id="9801997at2"/>
<dbReference type="InterPro" id="IPR004675">
    <property type="entry name" value="AhpD_core"/>
</dbReference>
<name>A0A327VS04_9BACT</name>
<accession>A0A327VS04</accession>
<feature type="domain" description="Carboxymuconolactone decarboxylase-like" evidence="1">
    <location>
        <begin position="28"/>
        <end position="90"/>
    </location>
</feature>
<reference evidence="2 3" key="1">
    <citation type="submission" date="2018-06" db="EMBL/GenBank/DDBJ databases">
        <title>Genomic Encyclopedia of Archaeal and Bacterial Type Strains, Phase II (KMG-II): from individual species to whole genera.</title>
        <authorList>
            <person name="Goeker M."/>
        </authorList>
    </citation>
    <scope>NUCLEOTIDE SEQUENCE [LARGE SCALE GENOMIC DNA]</scope>
    <source>
        <strain evidence="2 3">DSM 29821</strain>
    </source>
</reference>
<dbReference type="PANTHER" id="PTHR34846">
    <property type="entry name" value="4-CARBOXYMUCONOLACTONE DECARBOXYLASE FAMILY PROTEIN (AFU_ORTHOLOGUE AFUA_6G11590)"/>
    <property type="match status" value="1"/>
</dbReference>
<dbReference type="InterPro" id="IPR029032">
    <property type="entry name" value="AhpD-like"/>
</dbReference>
<evidence type="ECO:0000313" key="2">
    <source>
        <dbReference type="EMBL" id="RAJ76738.1"/>
    </source>
</evidence>
<dbReference type="EMBL" id="QLMA01000008">
    <property type="protein sequence ID" value="RAJ76738.1"/>
    <property type="molecule type" value="Genomic_DNA"/>
</dbReference>
<sequence>MDYKAISPEAIGYLYKAHQQFRKNIGEERLLALAELRVSQLNGCAFCCGYHAGELRQMGVSQELLDELPGWKLSGRFHAKERLVLQWAEEVTAIGTVSPATLQQLEQFFSRQEVVDITAGIALMNALNRIRIALGDH</sequence>
<evidence type="ECO:0000313" key="3">
    <source>
        <dbReference type="Proteomes" id="UP000249819"/>
    </source>
</evidence>
<dbReference type="Pfam" id="PF02627">
    <property type="entry name" value="CMD"/>
    <property type="match status" value="1"/>
</dbReference>
<organism evidence="2 3">
    <name type="scientific">Chitinophaga dinghuensis</name>
    <dbReference type="NCBI Taxonomy" id="1539050"/>
    <lineage>
        <taxon>Bacteria</taxon>
        <taxon>Pseudomonadati</taxon>
        <taxon>Bacteroidota</taxon>
        <taxon>Chitinophagia</taxon>
        <taxon>Chitinophagales</taxon>
        <taxon>Chitinophagaceae</taxon>
        <taxon>Chitinophaga</taxon>
    </lineage>
</organism>
<comment type="caution">
    <text evidence="2">The sequence shown here is derived from an EMBL/GenBank/DDBJ whole genome shotgun (WGS) entry which is preliminary data.</text>
</comment>
<dbReference type="Gene3D" id="1.20.1290.10">
    <property type="entry name" value="AhpD-like"/>
    <property type="match status" value="1"/>
</dbReference>
<protein>
    <submittedName>
        <fullName evidence="2">AhpD family alkylhydroperoxidase</fullName>
    </submittedName>
</protein>
<keyword evidence="3" id="KW-1185">Reference proteome</keyword>
<dbReference type="RefSeq" id="WP_111594550.1">
    <property type="nucleotide sequence ID" value="NZ_QLMA01000008.1"/>
</dbReference>
<dbReference type="PANTHER" id="PTHR34846:SF10">
    <property type="entry name" value="CYTOPLASMIC PROTEIN"/>
    <property type="match status" value="1"/>
</dbReference>
<evidence type="ECO:0000259" key="1">
    <source>
        <dbReference type="Pfam" id="PF02627"/>
    </source>
</evidence>
<dbReference type="InterPro" id="IPR003779">
    <property type="entry name" value="CMD-like"/>
</dbReference>
<dbReference type="NCBIfam" id="TIGR00778">
    <property type="entry name" value="ahpD_dom"/>
    <property type="match status" value="1"/>
</dbReference>
<dbReference type="AlphaFoldDB" id="A0A327VS04"/>
<keyword evidence="2" id="KW-0575">Peroxidase</keyword>
<dbReference type="SUPFAM" id="SSF69118">
    <property type="entry name" value="AhpD-like"/>
    <property type="match status" value="1"/>
</dbReference>